<evidence type="ECO:0000256" key="3">
    <source>
        <dbReference type="ARBA" id="ARBA00022840"/>
    </source>
</evidence>
<keyword evidence="3" id="KW-0067">ATP-binding</keyword>
<dbReference type="InterPro" id="IPR009057">
    <property type="entry name" value="Homeodomain-like_sf"/>
</dbReference>
<gene>
    <name evidence="15" type="ordered locus">Dacet_2573</name>
</gene>
<dbReference type="InterPro" id="IPR025943">
    <property type="entry name" value="Sigma_54_int_dom_ATP-bd_2"/>
</dbReference>
<dbReference type="GO" id="GO:0006355">
    <property type="term" value="P:regulation of DNA-templated transcription"/>
    <property type="evidence" value="ECO:0007669"/>
    <property type="project" value="InterPro"/>
</dbReference>
<evidence type="ECO:0000259" key="13">
    <source>
        <dbReference type="PROSITE" id="PS50045"/>
    </source>
</evidence>
<evidence type="ECO:0000256" key="7">
    <source>
        <dbReference type="ARBA" id="ARBA00023159"/>
    </source>
</evidence>
<dbReference type="AlphaFoldDB" id="D4H4X6"/>
<keyword evidence="9" id="KW-0535">Nitrogen fixation</keyword>
<dbReference type="GO" id="GO:0000160">
    <property type="term" value="P:phosphorelay signal transduction system"/>
    <property type="evidence" value="ECO:0007669"/>
    <property type="project" value="UniProtKB-KW"/>
</dbReference>
<dbReference type="GO" id="GO:0005524">
    <property type="term" value="F:ATP binding"/>
    <property type="evidence" value="ECO:0007669"/>
    <property type="project" value="UniProtKB-KW"/>
</dbReference>
<dbReference type="InterPro" id="IPR058031">
    <property type="entry name" value="AAA_lid_NorR"/>
</dbReference>
<dbReference type="SMART" id="SM00448">
    <property type="entry name" value="REC"/>
    <property type="match status" value="1"/>
</dbReference>
<dbReference type="PROSITE" id="PS00688">
    <property type="entry name" value="SIGMA54_INTERACT_3"/>
    <property type="match status" value="1"/>
</dbReference>
<evidence type="ECO:0000256" key="4">
    <source>
        <dbReference type="ARBA" id="ARBA00023012"/>
    </source>
</evidence>
<dbReference type="Proteomes" id="UP000002012">
    <property type="component" value="Chromosome"/>
</dbReference>
<dbReference type="InParanoid" id="D4H4X6"/>
<dbReference type="SUPFAM" id="SSF46689">
    <property type="entry name" value="Homeodomain-like"/>
    <property type="match status" value="1"/>
</dbReference>
<evidence type="ECO:0000256" key="12">
    <source>
        <dbReference type="PROSITE-ProRule" id="PRU00169"/>
    </source>
</evidence>
<dbReference type="InterPro" id="IPR002078">
    <property type="entry name" value="Sigma_54_int"/>
</dbReference>
<keyword evidence="5" id="KW-0805">Transcription regulation</keyword>
<protein>
    <recommendedName>
        <fullName evidence="1">DNA-binding transcriptional regulator NtrC</fullName>
    </recommendedName>
    <alternativeName>
        <fullName evidence="10">Nitrogen regulation protein NR(I)</fullName>
    </alternativeName>
    <alternativeName>
        <fullName evidence="11">Nitrogen regulator I</fullName>
    </alternativeName>
</protein>
<dbReference type="CDD" id="cd00156">
    <property type="entry name" value="REC"/>
    <property type="match status" value="1"/>
</dbReference>
<dbReference type="EMBL" id="CP001968">
    <property type="protein sequence ID" value="ADD69332.1"/>
    <property type="molecule type" value="Genomic_DNA"/>
</dbReference>
<dbReference type="Pfam" id="PF00072">
    <property type="entry name" value="Response_reg"/>
    <property type="match status" value="1"/>
</dbReference>
<dbReference type="PROSITE" id="PS50110">
    <property type="entry name" value="RESPONSE_REGULATORY"/>
    <property type="match status" value="1"/>
</dbReference>
<dbReference type="PROSITE" id="PS50045">
    <property type="entry name" value="SIGMA54_INTERACT_4"/>
    <property type="match status" value="1"/>
</dbReference>
<dbReference type="OrthoDB" id="9814761at2"/>
<feature type="modified residue" description="4-aspartylphosphate" evidence="12">
    <location>
        <position position="51"/>
    </location>
</feature>
<dbReference type="PROSITE" id="PS00675">
    <property type="entry name" value="SIGMA54_INTERACT_1"/>
    <property type="match status" value="1"/>
</dbReference>
<proteinExistence type="predicted"/>
<dbReference type="Pfam" id="PF25601">
    <property type="entry name" value="AAA_lid_14"/>
    <property type="match status" value="1"/>
</dbReference>
<dbReference type="InterPro" id="IPR025662">
    <property type="entry name" value="Sigma_54_int_dom_ATP-bd_1"/>
</dbReference>
<dbReference type="SUPFAM" id="SSF52540">
    <property type="entry name" value="P-loop containing nucleoside triphosphate hydrolases"/>
    <property type="match status" value="1"/>
</dbReference>
<dbReference type="KEGG" id="dap:Dacet_2573"/>
<dbReference type="Pfam" id="PF00158">
    <property type="entry name" value="Sigma54_activat"/>
    <property type="match status" value="1"/>
</dbReference>
<name>D4H4X6_DENA2</name>
<keyword evidence="4" id="KW-0902">Two-component regulatory system</keyword>
<dbReference type="CDD" id="cd00009">
    <property type="entry name" value="AAA"/>
    <property type="match status" value="1"/>
</dbReference>
<accession>D4H4X6</accession>
<dbReference type="eggNOG" id="COG2204">
    <property type="taxonomic scope" value="Bacteria"/>
</dbReference>
<evidence type="ECO:0000256" key="11">
    <source>
        <dbReference type="ARBA" id="ARBA00031910"/>
    </source>
</evidence>
<dbReference type="Gene3D" id="3.40.50.300">
    <property type="entry name" value="P-loop containing nucleotide triphosphate hydrolases"/>
    <property type="match status" value="1"/>
</dbReference>
<dbReference type="Gene3D" id="3.40.50.2300">
    <property type="match status" value="1"/>
</dbReference>
<dbReference type="HOGENOM" id="CLU_000445_0_6_0"/>
<dbReference type="InterPro" id="IPR003593">
    <property type="entry name" value="AAA+_ATPase"/>
</dbReference>
<dbReference type="InterPro" id="IPR025944">
    <property type="entry name" value="Sigma_54_int_dom_CS"/>
</dbReference>
<keyword evidence="2" id="KW-0547">Nucleotide-binding</keyword>
<evidence type="ECO:0000256" key="6">
    <source>
        <dbReference type="ARBA" id="ARBA00023125"/>
    </source>
</evidence>
<keyword evidence="16" id="KW-1185">Reference proteome</keyword>
<dbReference type="PROSITE" id="PS00676">
    <property type="entry name" value="SIGMA54_INTERACT_2"/>
    <property type="match status" value="1"/>
</dbReference>
<evidence type="ECO:0000256" key="8">
    <source>
        <dbReference type="ARBA" id="ARBA00023163"/>
    </source>
</evidence>
<dbReference type="FunFam" id="3.40.50.300:FF:000006">
    <property type="entry name" value="DNA-binding transcriptional regulator NtrC"/>
    <property type="match status" value="1"/>
</dbReference>
<keyword evidence="7" id="KW-0010">Activator</keyword>
<dbReference type="SMART" id="SM00382">
    <property type="entry name" value="AAA"/>
    <property type="match status" value="1"/>
</dbReference>
<evidence type="ECO:0000256" key="1">
    <source>
        <dbReference type="ARBA" id="ARBA00019059"/>
    </source>
</evidence>
<evidence type="ECO:0000256" key="9">
    <source>
        <dbReference type="ARBA" id="ARBA00023231"/>
    </source>
</evidence>
<dbReference type="Gene3D" id="1.10.8.60">
    <property type="match status" value="1"/>
</dbReference>
<dbReference type="PaxDb" id="522772-Dacet_2573"/>
<evidence type="ECO:0000256" key="5">
    <source>
        <dbReference type="ARBA" id="ARBA00023015"/>
    </source>
</evidence>
<dbReference type="RefSeq" id="WP_013011830.1">
    <property type="nucleotide sequence ID" value="NC_013943.1"/>
</dbReference>
<evidence type="ECO:0000256" key="10">
    <source>
        <dbReference type="ARBA" id="ARBA00029881"/>
    </source>
</evidence>
<dbReference type="SUPFAM" id="SSF52172">
    <property type="entry name" value="CheY-like"/>
    <property type="match status" value="1"/>
</dbReference>
<feature type="domain" description="Response regulatory" evidence="14">
    <location>
        <begin position="2"/>
        <end position="118"/>
    </location>
</feature>
<sequence length="454" mass="50865">MRILVVDDQHAICHSMKKSLGKLGHKVATLEDGCLVVETLLTTSFDLIFLDIKLGQENGIDILKQIKRMPSIGQVPVILMTAYNETDIAIESIKYGAADYILKPFDINDIENILLEVAKSNDDAAHSVCIENDGSFCKQALVGRSTPFVNILKEIGKIACNSIPVLILGETGTGKDMVGKAIHKFSNRSDKPYVAINCSSIPRDLLEAELFGYKKGAFTGAASDHMGKVELADNGILFLDEIGDMHPDLQAKLLRLLQEGSFYPVGGNELKTVNVRFIAATHQNIQQLVKRKEFREDLFFRLSGYTINIPPLRERIDDIEPLVIHFIQKYAEKPIHIAPESIEKLQQYRYPGNVRELENIMRRALLESSNNIISERNICFNKSEISELYETSISSFETTVDMSSGDGIIPLQKVTKNFQKIYVSNVFSQYDKNQLQAAAALKISRNTLRKILDL</sequence>
<evidence type="ECO:0000313" key="15">
    <source>
        <dbReference type="EMBL" id="ADD69332.1"/>
    </source>
</evidence>
<dbReference type="PANTHER" id="PTHR32071:SF95">
    <property type="entry name" value="DNA-BINDING TRANSCRIPTIONAL REGULATOR NTRC"/>
    <property type="match status" value="1"/>
</dbReference>
<dbReference type="STRING" id="522772.Dacet_2573"/>
<evidence type="ECO:0000256" key="2">
    <source>
        <dbReference type="ARBA" id="ARBA00022741"/>
    </source>
</evidence>
<feature type="domain" description="Sigma-54 factor interaction" evidence="13">
    <location>
        <begin position="141"/>
        <end position="366"/>
    </location>
</feature>
<evidence type="ECO:0000259" key="14">
    <source>
        <dbReference type="PROSITE" id="PS50110"/>
    </source>
</evidence>
<dbReference type="PANTHER" id="PTHR32071">
    <property type="entry name" value="TRANSCRIPTIONAL REGULATORY PROTEIN"/>
    <property type="match status" value="1"/>
</dbReference>
<keyword evidence="12" id="KW-0597">Phosphoprotein</keyword>
<dbReference type="InterPro" id="IPR011006">
    <property type="entry name" value="CheY-like_superfamily"/>
</dbReference>
<reference evidence="15 16" key="1">
    <citation type="journal article" date="2010" name="Stand. Genomic Sci.">
        <title>Complete genome sequence of Denitrovibrio acetiphilus type strain (N2460).</title>
        <authorList>
            <person name="Kiss H."/>
            <person name="Lang E."/>
            <person name="Lapidus A."/>
            <person name="Copeland A."/>
            <person name="Nolan M."/>
            <person name="Glavina Del Rio T."/>
            <person name="Chen F."/>
            <person name="Lucas S."/>
            <person name="Tice H."/>
            <person name="Cheng J.F."/>
            <person name="Han C."/>
            <person name="Goodwin L."/>
            <person name="Pitluck S."/>
            <person name="Liolios K."/>
            <person name="Pati A."/>
            <person name="Ivanova N."/>
            <person name="Mavromatis K."/>
            <person name="Chen A."/>
            <person name="Palaniappan K."/>
            <person name="Land M."/>
            <person name="Hauser L."/>
            <person name="Chang Y.J."/>
            <person name="Jeffries C.D."/>
            <person name="Detter J.C."/>
            <person name="Brettin T."/>
            <person name="Spring S."/>
            <person name="Rohde M."/>
            <person name="Goker M."/>
            <person name="Woyke T."/>
            <person name="Bristow J."/>
            <person name="Eisen J.A."/>
            <person name="Markowitz V."/>
            <person name="Hugenholtz P."/>
            <person name="Kyrpides N.C."/>
            <person name="Klenk H.P."/>
        </authorList>
    </citation>
    <scope>NUCLEOTIDE SEQUENCE [LARGE SCALE GENOMIC DNA]</scope>
    <source>
        <strain evidence="16">DSM 12809 / NBRC 114555 / N2460</strain>
    </source>
</reference>
<dbReference type="InterPro" id="IPR001789">
    <property type="entry name" value="Sig_transdc_resp-reg_receiver"/>
</dbReference>
<keyword evidence="8" id="KW-0804">Transcription</keyword>
<organism evidence="15 16">
    <name type="scientific">Denitrovibrio acetiphilus (strain DSM 12809 / NBRC 114555 / N2460)</name>
    <dbReference type="NCBI Taxonomy" id="522772"/>
    <lineage>
        <taxon>Bacteria</taxon>
        <taxon>Pseudomonadati</taxon>
        <taxon>Deferribacterota</taxon>
        <taxon>Deferribacteres</taxon>
        <taxon>Deferribacterales</taxon>
        <taxon>Geovibrionaceae</taxon>
        <taxon>Denitrovibrio</taxon>
    </lineage>
</organism>
<keyword evidence="6" id="KW-0238">DNA-binding</keyword>
<dbReference type="GO" id="GO:0003677">
    <property type="term" value="F:DNA binding"/>
    <property type="evidence" value="ECO:0007669"/>
    <property type="project" value="UniProtKB-KW"/>
</dbReference>
<dbReference type="InterPro" id="IPR027417">
    <property type="entry name" value="P-loop_NTPase"/>
</dbReference>
<evidence type="ECO:0000313" key="16">
    <source>
        <dbReference type="Proteomes" id="UP000002012"/>
    </source>
</evidence>
<dbReference type="Gene3D" id="1.10.10.60">
    <property type="entry name" value="Homeodomain-like"/>
    <property type="match status" value="1"/>
</dbReference>